<evidence type="ECO:0000256" key="2">
    <source>
        <dbReference type="ARBA" id="ARBA00023002"/>
    </source>
</evidence>
<dbReference type="SUPFAM" id="SSF53659">
    <property type="entry name" value="Isocitrate/Isopropylmalate dehydrogenase-like"/>
    <property type="match status" value="1"/>
</dbReference>
<keyword evidence="1" id="KW-0479">Metal-binding</keyword>
<keyword evidence="3" id="KW-0520">NAD</keyword>
<keyword evidence="5" id="KW-1185">Reference proteome</keyword>
<evidence type="ECO:0000256" key="3">
    <source>
        <dbReference type="ARBA" id="ARBA00023027"/>
    </source>
</evidence>
<dbReference type="PANTHER" id="PTHR30004:SF3">
    <property type="entry name" value="4-HYDROXYTHREONINE-4-PHOSPHATE DEHYDROGENASE 2-RELATED"/>
    <property type="match status" value="1"/>
</dbReference>
<dbReference type="EMBL" id="CXWC01000001">
    <property type="protein sequence ID" value="CTQ63563.1"/>
    <property type="molecule type" value="Genomic_DNA"/>
</dbReference>
<dbReference type="EC" id="1.1.1.262" evidence="4"/>
<dbReference type="OrthoDB" id="9801783at2"/>
<dbReference type="GO" id="GO:0051287">
    <property type="term" value="F:NAD binding"/>
    <property type="evidence" value="ECO:0007669"/>
    <property type="project" value="InterPro"/>
</dbReference>
<dbReference type="PANTHER" id="PTHR30004">
    <property type="entry name" value="4-HYDROXYTHREONINE-4-PHOSPHATE DEHYDROGENASE"/>
    <property type="match status" value="1"/>
</dbReference>
<dbReference type="GO" id="GO:0050570">
    <property type="term" value="F:4-hydroxythreonine-4-phosphate dehydrogenase activity"/>
    <property type="evidence" value="ECO:0007669"/>
    <property type="project" value="UniProtKB-EC"/>
</dbReference>
<dbReference type="RefSeq" id="WP_055115758.1">
    <property type="nucleotide sequence ID" value="NZ_CXWA01000003.1"/>
</dbReference>
<gene>
    <name evidence="4" type="primary">pdxA2</name>
    <name evidence="4" type="ORF">LA5096_00022</name>
</gene>
<keyword evidence="2 4" id="KW-0560">Oxidoreductase</keyword>
<sequence>MTFLVGSGTLWLKVGDGQYDPVVTMYHDQGQVAIKLLGFDQGASVLAGLPLRVTTLAHGTAFDIPGKAITNFLPTKNAFTMCPNMASNRGATDGVATNVSELEERTVS</sequence>
<dbReference type="GeneID" id="97667504"/>
<dbReference type="GO" id="GO:0046872">
    <property type="term" value="F:metal ion binding"/>
    <property type="evidence" value="ECO:0007669"/>
    <property type="project" value="UniProtKB-KW"/>
</dbReference>
<dbReference type="InterPro" id="IPR005255">
    <property type="entry name" value="PdxA_fam"/>
</dbReference>
<reference evidence="5" key="1">
    <citation type="submission" date="2015-07" db="EMBL/GenBank/DDBJ databases">
        <authorList>
            <person name="Rodrigo-Torres Lidia"/>
            <person name="Arahal R.David."/>
        </authorList>
    </citation>
    <scope>NUCLEOTIDE SEQUENCE [LARGE SCALE GENOMIC DNA]</scope>
    <source>
        <strain evidence="5">CECT 5096</strain>
    </source>
</reference>
<dbReference type="AlphaFoldDB" id="A0A0M6Z7V4"/>
<dbReference type="Proteomes" id="UP000049983">
    <property type="component" value="Unassembled WGS sequence"/>
</dbReference>
<accession>A0A0M6Z7V4</accession>
<evidence type="ECO:0000313" key="5">
    <source>
        <dbReference type="Proteomes" id="UP000049983"/>
    </source>
</evidence>
<protein>
    <submittedName>
        <fullName evidence="4">4-hydroxythreonine-4-phosphate dehydrogenase 2</fullName>
        <ecNumber evidence="4">1.1.1.262</ecNumber>
    </submittedName>
</protein>
<evidence type="ECO:0000313" key="4">
    <source>
        <dbReference type="EMBL" id="CTQ63563.1"/>
    </source>
</evidence>
<dbReference type="STRING" id="311410.LA5095_02653"/>
<evidence type="ECO:0000256" key="1">
    <source>
        <dbReference type="ARBA" id="ARBA00022723"/>
    </source>
</evidence>
<dbReference type="Gene3D" id="3.40.718.10">
    <property type="entry name" value="Isopropylmalate Dehydrogenase"/>
    <property type="match status" value="1"/>
</dbReference>
<name>A0A0M6Z7V4_9HYPH</name>
<organism evidence="4 5">
    <name type="scientific">Roseibium album</name>
    <dbReference type="NCBI Taxonomy" id="311410"/>
    <lineage>
        <taxon>Bacteria</taxon>
        <taxon>Pseudomonadati</taxon>
        <taxon>Pseudomonadota</taxon>
        <taxon>Alphaproteobacteria</taxon>
        <taxon>Hyphomicrobiales</taxon>
        <taxon>Stappiaceae</taxon>
        <taxon>Roseibium</taxon>
    </lineage>
</organism>
<dbReference type="Pfam" id="PF04166">
    <property type="entry name" value="PdxA"/>
    <property type="match status" value="1"/>
</dbReference>
<proteinExistence type="predicted"/>